<evidence type="ECO:0000313" key="9">
    <source>
        <dbReference type="EMBL" id="KAG0258421.1"/>
    </source>
</evidence>
<dbReference type="PRINTS" id="PR00380">
    <property type="entry name" value="KINESINHEAVY"/>
</dbReference>
<evidence type="ECO:0000259" key="8">
    <source>
        <dbReference type="PROSITE" id="PS51278"/>
    </source>
</evidence>
<dbReference type="GO" id="GO:0003777">
    <property type="term" value="F:microtubule motor activity"/>
    <property type="evidence" value="ECO:0007669"/>
    <property type="project" value="InterPro"/>
</dbReference>
<dbReference type="PANTHER" id="PTHR43187:SF1">
    <property type="entry name" value="GLUTAMINE AMIDOTRANSFERASE DUG3-RELATED"/>
    <property type="match status" value="1"/>
</dbReference>
<feature type="region of interest" description="Disordered" evidence="6">
    <location>
        <begin position="874"/>
        <end position="929"/>
    </location>
</feature>
<sequence length="1720" mass="189876">MAKQCKPSRLHRPQKQGSKPHTVSSSAASSHPSKRSHPRSLYLPPPKIYNTFPVSPPTSSLKTLHNFAGLPPIRAKPLSLSNKQFRSSPSKQPRSPGSFKVSTVSSKNAHRDQPRLSLSDLALPGSSVVSSVDSSSEADTTSTQQNQDHDPEMDPIKTFLRLRPPSSKSANENHDGCVAVVNDTDVVLAPPSNMRGKKSSMYKFTKVFGQRTSQSDLFDETCLPLLTRVLRQNNHNALIFAYGFSNSGKTHSIIGSDAPGQAGMLPRALAAIFKSMENSGMKSGDAAQYRPVGYQDVESVDDISLVEREHKKLIESIQAHDRRLAAFTGKLDIDLTKIKAADIGIPYVQLLDGMDYTVWLSCAEIYADKIYDLLMVSPESSTPILDAMDPKRPTLSMKTDASTGHKYVHGLKEIKVKTLEEAMLVLRAGLRQRQIFSTLVNKSSSRSHCIFTIKILKTPQFGNSAAEDAAKGKTSVSRLSIVDLAGSERARSTSSSGQRLKEASDINVSLMYLGQCIEILRLNQRNKSKAPQKVPYNHCKLTQLFQSALDGRSANSQIAMIVNINPSKDEFDETDRVLKFASVTVSPIAAKSLATTSDKLSMQRISSSFIPKPTSLTLNSRRSEESSENSDNRSQQNSEADNVISILQSQISDLQIKLEAAERQCSMIEAETRNEVMDTMNKVLSTYTQKESCSRGTSPIEVNQADIDMLSFNQCQRESSVIQGQRQAGAGAEAGELDLVKMQLKRSEASRRKLEQALEESLRSNEAWRAWFANAPINGVRAGYVNTPPPFTNDETAEAAHHHTRARSIVSIEDDDRLQDKPSNDTAADGGGTKAAEPAMELMEALHDVEEYAIKQASRNEDFIEQADFATNLSSEEQEGHRVEQDEEQDLTVEPDEDRMVREQDAVEQEDSQMKQVEEVQNKESSADKMVESDMVESDMVESDMMESDMVESGMVESGMVESGMVESDMVECDTVEDHPIEIISVEKLPEQESDTSSIFSENKDVQIESLDLYDERLCERLDADSKEDTSYGLPVIEHDNASAGDISVDDAANGPMPAAVTPSSTSAALTVVSDLNDRVLPTLVIEIPVRRNRHSLPVYSTQHDLKKRRVSGPTDGCIGYRMNEGEQDNEAKPFLAGLQDDRCSEEAPIKEDPVVGKISANLTDQEEGGDDVEIKAEDSIDLIWGNGQSSLSRHGEPIERDAVHLEESSLGSPSLAMKVDLIDDVSLQDKFTLERTVTAEETDTSQGPSNNKKKRKLRTCKAVFEEEMEEALLTKPAHSIINQSFDSRLRLDNRRPINGDGFGVDPELGVEPCIFTSVTPAWNNMNLIRIANKIKSPLVFAHVRASTAGSVSESHPWQYGRLMFMHNGNIANFHLIKRKVMESLSEEIFLNVNGNTDSEWAFAVFLNQLKTPHQSEPFCHNVLKEAMLNTIAKLNAWCKTAGITTASMMNFAVTDGVSVVCSRYISSRTLEAASLYYSSGTRFESYKPGHYRMVKASKREDLVVISSEPLTFEKADWLTIPTNTLMVVTSRMNVLLYPIVDEFYNSSLTREGEHPTIAVVKGENREDGVRDQEHREVAFVGDVCPTSAIEAVLDEFRLPNGSARTDGDSGDSAPSTPLLSSRSSSHFVSSSPSASSLSTLSSHMNDGSMDEYNKEYHGDYPDGTCIREEVDTEEEEDDDIEEDYRIFPARVLSAPVPIPTGSSRMSDADSSIKWPFSLV</sequence>
<proteinExistence type="inferred from homology"/>
<keyword evidence="10" id="KW-1185">Reference proteome</keyword>
<dbReference type="Gene3D" id="3.60.20.10">
    <property type="entry name" value="Glutamine Phosphoribosylpyrophosphate, subunit 1, domain 1"/>
    <property type="match status" value="1"/>
</dbReference>
<dbReference type="SUPFAM" id="SSF56235">
    <property type="entry name" value="N-terminal nucleophile aminohydrolases (Ntn hydrolases)"/>
    <property type="match status" value="1"/>
</dbReference>
<evidence type="ECO:0000256" key="4">
    <source>
        <dbReference type="PROSITE-ProRule" id="PRU00283"/>
    </source>
</evidence>
<dbReference type="GO" id="GO:0008242">
    <property type="term" value="F:omega peptidase activity"/>
    <property type="evidence" value="ECO:0007669"/>
    <property type="project" value="TreeGrafter"/>
</dbReference>
<feature type="region of interest" description="Disordered" evidence="6">
    <location>
        <begin position="1238"/>
        <end position="1257"/>
    </location>
</feature>
<organism evidence="9 10">
    <name type="scientific">Mortierella polycephala</name>
    <dbReference type="NCBI Taxonomy" id="41804"/>
    <lineage>
        <taxon>Eukaryota</taxon>
        <taxon>Fungi</taxon>
        <taxon>Fungi incertae sedis</taxon>
        <taxon>Mucoromycota</taxon>
        <taxon>Mortierellomycotina</taxon>
        <taxon>Mortierellomycetes</taxon>
        <taxon>Mortierellales</taxon>
        <taxon>Mortierellaceae</taxon>
        <taxon>Mortierella</taxon>
    </lineage>
</organism>
<comment type="similarity">
    <text evidence="4">Belongs to the TRAFAC class myosin-kinesin ATPase superfamily. Kinesin family.</text>
</comment>
<dbReference type="EMBL" id="JAAAJA010000220">
    <property type="protein sequence ID" value="KAG0258421.1"/>
    <property type="molecule type" value="Genomic_DNA"/>
</dbReference>
<dbReference type="InterPro" id="IPR019821">
    <property type="entry name" value="Kinesin_motor_CS"/>
</dbReference>
<evidence type="ECO:0000256" key="2">
    <source>
        <dbReference type="ARBA" id="ARBA00022840"/>
    </source>
</evidence>
<dbReference type="InterPro" id="IPR029055">
    <property type="entry name" value="Ntn_hydrolases_N"/>
</dbReference>
<dbReference type="GO" id="GO:0061672">
    <property type="term" value="C:glutathione hydrolase complex"/>
    <property type="evidence" value="ECO:0007669"/>
    <property type="project" value="TreeGrafter"/>
</dbReference>
<evidence type="ECO:0008006" key="11">
    <source>
        <dbReference type="Google" id="ProtNLM"/>
    </source>
</evidence>
<feature type="region of interest" description="Disordered" evidence="6">
    <location>
        <begin position="611"/>
        <end position="639"/>
    </location>
</feature>
<feature type="compositionally biased region" description="Acidic residues" evidence="6">
    <location>
        <begin position="885"/>
        <end position="897"/>
    </location>
</feature>
<feature type="compositionally biased region" description="Basic residues" evidence="6">
    <location>
        <begin position="1"/>
        <end position="14"/>
    </location>
</feature>
<dbReference type="Pfam" id="PF13230">
    <property type="entry name" value="GATase_4"/>
    <property type="match status" value="1"/>
</dbReference>
<keyword evidence="1 4" id="KW-0547">Nucleotide-binding</keyword>
<feature type="domain" description="Glutamine amidotransferase type-2" evidence="8">
    <location>
        <begin position="1261"/>
        <end position="1532"/>
    </location>
</feature>
<keyword evidence="4" id="KW-0505">Motor protein</keyword>
<feature type="region of interest" description="Disordered" evidence="6">
    <location>
        <begin position="792"/>
        <end position="833"/>
    </location>
</feature>
<gene>
    <name evidence="9" type="ORF">BG011_003313</name>
</gene>
<dbReference type="InterPro" id="IPR026869">
    <property type="entry name" value="EgtC-like"/>
</dbReference>
<dbReference type="PROSITE" id="PS50067">
    <property type="entry name" value="KINESIN_MOTOR_2"/>
    <property type="match status" value="1"/>
</dbReference>
<evidence type="ECO:0000256" key="3">
    <source>
        <dbReference type="ARBA" id="ARBA00022962"/>
    </source>
</evidence>
<feature type="region of interest" description="Disordered" evidence="6">
    <location>
        <begin position="1"/>
        <end position="61"/>
    </location>
</feature>
<dbReference type="InterPro" id="IPR001752">
    <property type="entry name" value="Kinesin_motor_dom"/>
</dbReference>
<feature type="compositionally biased region" description="Polar residues" evidence="6">
    <location>
        <begin position="81"/>
        <end position="107"/>
    </location>
</feature>
<feature type="region of interest" description="Disordered" evidence="6">
    <location>
        <begin position="1601"/>
        <end position="1665"/>
    </location>
</feature>
<feature type="compositionally biased region" description="Low complexity" evidence="6">
    <location>
        <begin position="1613"/>
        <end position="1643"/>
    </location>
</feature>
<dbReference type="Proteomes" id="UP000726737">
    <property type="component" value="Unassembled WGS sequence"/>
</dbReference>
<dbReference type="GO" id="GO:0005737">
    <property type="term" value="C:cytoplasm"/>
    <property type="evidence" value="ECO:0007669"/>
    <property type="project" value="TreeGrafter"/>
</dbReference>
<dbReference type="GO" id="GO:0005524">
    <property type="term" value="F:ATP binding"/>
    <property type="evidence" value="ECO:0007669"/>
    <property type="project" value="UniProtKB-UniRule"/>
</dbReference>
<dbReference type="SMART" id="SM00129">
    <property type="entry name" value="KISc"/>
    <property type="match status" value="1"/>
</dbReference>
<feature type="compositionally biased region" description="Basic and acidic residues" evidence="6">
    <location>
        <begin position="912"/>
        <end position="929"/>
    </location>
</feature>
<dbReference type="OrthoDB" id="14446at2759"/>
<feature type="coiled-coil region" evidence="5">
    <location>
        <begin position="644"/>
        <end position="671"/>
    </location>
</feature>
<keyword evidence="3" id="KW-0315">Glutamine amidotransferase</keyword>
<evidence type="ECO:0000313" key="10">
    <source>
        <dbReference type="Proteomes" id="UP000726737"/>
    </source>
</evidence>
<feature type="compositionally biased region" description="Low complexity" evidence="6">
    <location>
        <begin position="126"/>
        <end position="135"/>
    </location>
</feature>
<reference evidence="9" key="1">
    <citation type="journal article" date="2020" name="Fungal Divers.">
        <title>Resolving the Mortierellaceae phylogeny through synthesis of multi-gene phylogenetics and phylogenomics.</title>
        <authorList>
            <person name="Vandepol N."/>
            <person name="Liber J."/>
            <person name="Desiro A."/>
            <person name="Na H."/>
            <person name="Kennedy M."/>
            <person name="Barry K."/>
            <person name="Grigoriev I.V."/>
            <person name="Miller A.N."/>
            <person name="O'Donnell K."/>
            <person name="Stajich J.E."/>
            <person name="Bonito G."/>
        </authorList>
    </citation>
    <scope>NUCLEOTIDE SEQUENCE</scope>
    <source>
        <strain evidence="9">KOD948</strain>
    </source>
</reference>
<dbReference type="Gene3D" id="3.40.850.10">
    <property type="entry name" value="Kinesin motor domain"/>
    <property type="match status" value="1"/>
</dbReference>
<comment type="caution">
    <text evidence="9">The sequence shown here is derived from an EMBL/GenBank/DDBJ whole genome shotgun (WGS) entry which is preliminary data.</text>
</comment>
<dbReference type="CDD" id="cd01908">
    <property type="entry name" value="YafJ"/>
    <property type="match status" value="1"/>
</dbReference>
<accession>A0A9P6Q5D5</accession>
<feature type="coiled-coil region" evidence="5">
    <location>
        <begin position="737"/>
        <end position="764"/>
    </location>
</feature>
<dbReference type="PROSITE" id="PS00411">
    <property type="entry name" value="KINESIN_MOTOR_1"/>
    <property type="match status" value="1"/>
</dbReference>
<feature type="compositionally biased region" description="Basic and acidic residues" evidence="6">
    <location>
        <begin position="1652"/>
        <end position="1665"/>
    </location>
</feature>
<keyword evidence="5" id="KW-0175">Coiled coil</keyword>
<protein>
    <recommendedName>
        <fullName evidence="11">Kinesin motor domain-containing protein</fullName>
    </recommendedName>
</protein>
<dbReference type="InterPro" id="IPR036961">
    <property type="entry name" value="Kinesin_motor_dom_sf"/>
</dbReference>
<feature type="binding site" evidence="4">
    <location>
        <begin position="243"/>
        <end position="250"/>
    </location>
    <ligand>
        <name>ATP</name>
        <dbReference type="ChEBI" id="CHEBI:30616"/>
    </ligand>
</feature>
<dbReference type="GO" id="GO:0007018">
    <property type="term" value="P:microtubule-based movement"/>
    <property type="evidence" value="ECO:0007669"/>
    <property type="project" value="InterPro"/>
</dbReference>
<name>A0A9P6Q5D5_9FUNG</name>
<dbReference type="InterPro" id="IPR017932">
    <property type="entry name" value="GATase_2_dom"/>
</dbReference>
<feature type="compositionally biased region" description="Polar residues" evidence="6">
    <location>
        <begin position="137"/>
        <end position="146"/>
    </location>
</feature>
<dbReference type="GO" id="GO:0008017">
    <property type="term" value="F:microtubule binding"/>
    <property type="evidence" value="ECO:0007669"/>
    <property type="project" value="InterPro"/>
</dbReference>
<evidence type="ECO:0000256" key="6">
    <source>
        <dbReference type="SAM" id="MobiDB-lite"/>
    </source>
</evidence>
<dbReference type="PROSITE" id="PS51278">
    <property type="entry name" value="GATASE_TYPE_2"/>
    <property type="match status" value="1"/>
</dbReference>
<evidence type="ECO:0000256" key="5">
    <source>
        <dbReference type="SAM" id="Coils"/>
    </source>
</evidence>
<keyword evidence="2 4" id="KW-0067">ATP-binding</keyword>
<evidence type="ECO:0000259" key="7">
    <source>
        <dbReference type="PROSITE" id="PS50067"/>
    </source>
</evidence>
<dbReference type="InterPro" id="IPR052373">
    <property type="entry name" value="Gamma-glu_amide_hydrolase"/>
</dbReference>
<dbReference type="SUPFAM" id="SSF52540">
    <property type="entry name" value="P-loop containing nucleoside triphosphate hydrolases"/>
    <property type="match status" value="1"/>
</dbReference>
<evidence type="ECO:0000256" key="1">
    <source>
        <dbReference type="ARBA" id="ARBA00022741"/>
    </source>
</evidence>
<feature type="region of interest" description="Disordered" evidence="6">
    <location>
        <begin position="81"/>
        <end position="153"/>
    </location>
</feature>
<dbReference type="Pfam" id="PF00225">
    <property type="entry name" value="Kinesin"/>
    <property type="match status" value="1"/>
</dbReference>
<dbReference type="PANTHER" id="PTHR43187">
    <property type="entry name" value="GLUTAMINE AMIDOTRANSFERASE DUG3-RELATED"/>
    <property type="match status" value="1"/>
</dbReference>
<dbReference type="GO" id="GO:0006751">
    <property type="term" value="P:glutathione catabolic process"/>
    <property type="evidence" value="ECO:0007669"/>
    <property type="project" value="TreeGrafter"/>
</dbReference>
<feature type="domain" description="Kinesin motor" evidence="7">
    <location>
        <begin position="155"/>
        <end position="587"/>
    </location>
</feature>
<dbReference type="InterPro" id="IPR027417">
    <property type="entry name" value="P-loop_NTPase"/>
</dbReference>